<feature type="active site" description="Proton acceptor; specific for (R)-substrate epimerization" evidence="5">
    <location>
        <position position="149"/>
    </location>
</feature>
<proteinExistence type="inferred from homology"/>
<dbReference type="PANTHER" id="PTHR48080:SF3">
    <property type="entry name" value="ENOLASE SUPERFAMILY MEMBER DDB_G0284701"/>
    <property type="match status" value="1"/>
</dbReference>
<feature type="active site" description="Proton acceptor; specific for (S)-substrate epimerization" evidence="5">
    <location>
        <position position="246"/>
    </location>
</feature>
<dbReference type="RefSeq" id="WP_265267495.1">
    <property type="nucleotide sequence ID" value="NZ_JANFAV010000001.1"/>
</dbReference>
<dbReference type="EMBL" id="JANFAV010000001">
    <property type="protein sequence ID" value="MCW6533465.1"/>
    <property type="molecule type" value="Genomic_DNA"/>
</dbReference>
<reference evidence="9" key="1">
    <citation type="submission" date="2022-06" db="EMBL/GenBank/DDBJ databases">
        <title>Sphingomonas sp. nov. isolated from rhizosphere soil of tomato.</title>
        <authorList>
            <person name="Dong H."/>
            <person name="Gao R."/>
        </authorList>
    </citation>
    <scope>NUCLEOTIDE SEQUENCE</scope>
    <source>
        <strain evidence="9">MMSM24</strain>
    </source>
</reference>
<dbReference type="InterPro" id="IPR036849">
    <property type="entry name" value="Enolase-like_C_sf"/>
</dbReference>
<dbReference type="Gene3D" id="3.30.390.10">
    <property type="entry name" value="Enolase-like, N-terminal domain"/>
    <property type="match status" value="1"/>
</dbReference>
<dbReference type="GO" id="GO:0000287">
    <property type="term" value="F:magnesium ion binding"/>
    <property type="evidence" value="ECO:0007669"/>
    <property type="project" value="UniProtKB-ARBA"/>
</dbReference>
<evidence type="ECO:0000256" key="1">
    <source>
        <dbReference type="ARBA" id="ARBA00008031"/>
    </source>
</evidence>
<keyword evidence="2 6" id="KW-0479">Metal-binding</keyword>
<dbReference type="Pfam" id="PF02746">
    <property type="entry name" value="MR_MLE_N"/>
    <property type="match status" value="1"/>
</dbReference>
<dbReference type="AlphaFoldDB" id="A0AA42CND9"/>
<comment type="cofactor">
    <cofactor evidence="6 7">
        <name>Mg(2+)</name>
        <dbReference type="ChEBI" id="CHEBI:18420"/>
    </cofactor>
    <text evidence="6 7">Binds 1 Mg(2+) ion per subunit.</text>
</comment>
<evidence type="ECO:0000256" key="5">
    <source>
        <dbReference type="PIRSR" id="PIRSR634603-1"/>
    </source>
</evidence>
<dbReference type="CDD" id="cd03319">
    <property type="entry name" value="L-Ala-DL-Glu_epimerase"/>
    <property type="match status" value="1"/>
</dbReference>
<dbReference type="InterPro" id="IPR034593">
    <property type="entry name" value="DgoD-like"/>
</dbReference>
<accession>A0AA42CND9</accession>
<comment type="caution">
    <text evidence="9">The sequence shown here is derived from an EMBL/GenBank/DDBJ whole genome shotgun (WGS) entry which is preliminary data.</text>
</comment>
<evidence type="ECO:0000256" key="2">
    <source>
        <dbReference type="ARBA" id="ARBA00022723"/>
    </source>
</evidence>
<protein>
    <recommendedName>
        <fullName evidence="7">Dipeptide epimerase</fullName>
        <ecNumber evidence="7">5.1.1.-</ecNumber>
    </recommendedName>
</protein>
<name>A0AA42CND9_9SPHN</name>
<dbReference type="InterPro" id="IPR018110">
    <property type="entry name" value="Mandel_Rmase/mucon_lact_enz_CS"/>
</dbReference>
<evidence type="ECO:0000256" key="3">
    <source>
        <dbReference type="ARBA" id="ARBA00022842"/>
    </source>
</evidence>
<dbReference type="SFLD" id="SFLDG00180">
    <property type="entry name" value="muconate_cycloisomerase"/>
    <property type="match status" value="1"/>
</dbReference>
<dbReference type="SUPFAM" id="SSF51604">
    <property type="entry name" value="Enolase C-terminal domain-like"/>
    <property type="match status" value="1"/>
</dbReference>
<dbReference type="GO" id="GO:0009063">
    <property type="term" value="P:amino acid catabolic process"/>
    <property type="evidence" value="ECO:0007669"/>
    <property type="project" value="InterPro"/>
</dbReference>
<dbReference type="Gene3D" id="3.20.20.120">
    <property type="entry name" value="Enolase-like C-terminal domain"/>
    <property type="match status" value="1"/>
</dbReference>
<dbReference type="SMART" id="SM00922">
    <property type="entry name" value="MR_MLE"/>
    <property type="match status" value="1"/>
</dbReference>
<dbReference type="InterPro" id="IPR029065">
    <property type="entry name" value="Enolase_C-like"/>
</dbReference>
<dbReference type="InterPro" id="IPR029017">
    <property type="entry name" value="Enolase-like_N"/>
</dbReference>
<feature type="binding site" evidence="6">
    <location>
        <position position="201"/>
    </location>
    <ligand>
        <name>Mg(2+)</name>
        <dbReference type="ChEBI" id="CHEBI:18420"/>
    </ligand>
</feature>
<evidence type="ECO:0000313" key="9">
    <source>
        <dbReference type="EMBL" id="MCW6533465.1"/>
    </source>
</evidence>
<dbReference type="SFLD" id="SFLDS00001">
    <property type="entry name" value="Enolase"/>
    <property type="match status" value="1"/>
</dbReference>
<dbReference type="PANTHER" id="PTHR48080">
    <property type="entry name" value="D-GALACTONATE DEHYDRATASE-RELATED"/>
    <property type="match status" value="1"/>
</dbReference>
<dbReference type="Proteomes" id="UP001165565">
    <property type="component" value="Unassembled WGS sequence"/>
</dbReference>
<keyword evidence="3 6" id="KW-0460">Magnesium</keyword>
<sequence>MKVEARTEQWEMAEPFRISGETFTHAEIAVITIEDRGVVGRGEACGVYYRDDTSARIVEQVTELAPILAAGGIGRAELQHLLPAGGARNALDAALWEIEAGHAGKPVWQLAGFAEIRSLPTVFTIGVASPGEMARKSASMHYARSIKLKLEGEGEDAERVKAVRAARPDAQIAVDGNRGFDPESLDAIMPTLRAAGVMLIEQPFALGKDADLRYIDRTIPIAADESVQDGDDLERLIGLVDFVNIKLDKCGGLTHALEMERTARAMGFRVMVGNMTGTSWSQAPAFILGQRCDLCDLDGPTFLARDRVPGVRYADGMVDCPDDVWGRGQVR</sequence>
<dbReference type="InterPro" id="IPR013342">
    <property type="entry name" value="Mandelate_racemase_C"/>
</dbReference>
<evidence type="ECO:0000313" key="10">
    <source>
        <dbReference type="Proteomes" id="UP001165565"/>
    </source>
</evidence>
<evidence type="ECO:0000256" key="6">
    <source>
        <dbReference type="PIRSR" id="PIRSR634603-3"/>
    </source>
</evidence>
<feature type="binding site" evidence="6">
    <location>
        <position position="175"/>
    </location>
    <ligand>
        <name>Mg(2+)</name>
        <dbReference type="ChEBI" id="CHEBI:18420"/>
    </ligand>
</feature>
<dbReference type="GO" id="GO:0016855">
    <property type="term" value="F:racemase and epimerase activity, acting on amino acids and derivatives"/>
    <property type="evidence" value="ECO:0007669"/>
    <property type="project" value="UniProtKB-UniRule"/>
</dbReference>
<organism evidence="9 10">
    <name type="scientific">Sphingomonas lycopersici</name>
    <dbReference type="NCBI Taxonomy" id="2951807"/>
    <lineage>
        <taxon>Bacteria</taxon>
        <taxon>Pseudomonadati</taxon>
        <taxon>Pseudomonadota</taxon>
        <taxon>Alphaproteobacteria</taxon>
        <taxon>Sphingomonadales</taxon>
        <taxon>Sphingomonadaceae</taxon>
        <taxon>Sphingomonas</taxon>
    </lineage>
</organism>
<keyword evidence="10" id="KW-1185">Reference proteome</keyword>
<dbReference type="InterPro" id="IPR013341">
    <property type="entry name" value="Mandelate_racemase_N_dom"/>
</dbReference>
<comment type="similarity">
    <text evidence="1 7">Belongs to the mandelate racemase/muconate lactonizing enzyme family.</text>
</comment>
<dbReference type="PROSITE" id="PS00909">
    <property type="entry name" value="MR_MLE_2"/>
    <property type="match status" value="1"/>
</dbReference>
<feature type="binding site" evidence="6">
    <location>
        <position position="224"/>
    </location>
    <ligand>
        <name>Mg(2+)</name>
        <dbReference type="ChEBI" id="CHEBI:18420"/>
    </ligand>
</feature>
<dbReference type="InterPro" id="IPR034603">
    <property type="entry name" value="Dipeptide_epimerase"/>
</dbReference>
<evidence type="ECO:0000256" key="7">
    <source>
        <dbReference type="RuleBase" id="RU366006"/>
    </source>
</evidence>
<keyword evidence="4 7" id="KW-0413">Isomerase</keyword>
<evidence type="ECO:0000259" key="8">
    <source>
        <dbReference type="SMART" id="SM00922"/>
    </source>
</evidence>
<dbReference type="Pfam" id="PF13378">
    <property type="entry name" value="MR_MLE_C"/>
    <property type="match status" value="1"/>
</dbReference>
<dbReference type="EC" id="5.1.1.-" evidence="7"/>
<dbReference type="SUPFAM" id="SSF54826">
    <property type="entry name" value="Enolase N-terminal domain-like"/>
    <property type="match status" value="1"/>
</dbReference>
<evidence type="ECO:0000256" key="4">
    <source>
        <dbReference type="ARBA" id="ARBA00023235"/>
    </source>
</evidence>
<gene>
    <name evidence="9" type="ORF">NEE01_01565</name>
</gene>
<feature type="domain" description="Mandelate racemase/muconate lactonizing enzyme C-terminal" evidence="8">
    <location>
        <begin position="130"/>
        <end position="222"/>
    </location>
</feature>